<sequence length="44" mass="5177">MCLLPKKARLPIFCIALHFMSQLMICRFLTFESPTNQIPILLKR</sequence>
<dbReference type="Proteomes" id="UP000270499">
    <property type="component" value="Unassembled WGS sequence"/>
</dbReference>
<protein>
    <submittedName>
        <fullName evidence="1">Uncharacterized protein</fullName>
    </submittedName>
</protein>
<gene>
    <name evidence="1" type="ORF">ALP59_02233</name>
</gene>
<accession>A0A3M5FLU4</accession>
<reference evidence="1 2" key="1">
    <citation type="submission" date="2018-08" db="EMBL/GenBank/DDBJ databases">
        <title>Recombination of ecologically and evolutionarily significant loci maintains genetic cohesion in the Pseudomonas syringae species complex.</title>
        <authorList>
            <person name="Dillon M."/>
            <person name="Thakur S."/>
            <person name="Almeida R.N.D."/>
            <person name="Weir B.S."/>
            <person name="Guttman D.S."/>
        </authorList>
    </citation>
    <scope>NUCLEOTIDE SEQUENCE [LARGE SCALE GENOMIC DNA]</scope>
    <source>
        <strain evidence="1 2">ICMP 9421</strain>
    </source>
</reference>
<name>A0A3M5FLU4_PSESS</name>
<comment type="caution">
    <text evidence="1">The sequence shown here is derived from an EMBL/GenBank/DDBJ whole genome shotgun (WGS) entry which is preliminary data.</text>
</comment>
<organism evidence="1 2">
    <name type="scientific">Pseudomonas savastanoi</name>
    <name type="common">Pseudomonas syringae pv. savastanoi</name>
    <dbReference type="NCBI Taxonomy" id="29438"/>
    <lineage>
        <taxon>Bacteria</taxon>
        <taxon>Pseudomonadati</taxon>
        <taxon>Pseudomonadota</taxon>
        <taxon>Gammaproteobacteria</taxon>
        <taxon>Pseudomonadales</taxon>
        <taxon>Pseudomonadaceae</taxon>
        <taxon>Pseudomonas</taxon>
    </lineage>
</organism>
<evidence type="ECO:0000313" key="1">
    <source>
        <dbReference type="EMBL" id="RMS75419.1"/>
    </source>
</evidence>
<proteinExistence type="predicted"/>
<evidence type="ECO:0000313" key="2">
    <source>
        <dbReference type="Proteomes" id="UP000270499"/>
    </source>
</evidence>
<dbReference type="EMBL" id="RBSW01000305">
    <property type="protein sequence ID" value="RMS75419.1"/>
    <property type="molecule type" value="Genomic_DNA"/>
</dbReference>
<dbReference type="AlphaFoldDB" id="A0A3M5FLU4"/>